<dbReference type="Proteomes" id="UP000233597">
    <property type="component" value="Unassembled WGS sequence"/>
</dbReference>
<dbReference type="AlphaFoldDB" id="A0A2N3KY38"/>
<dbReference type="Pfam" id="PF05069">
    <property type="entry name" value="Phage_tail_S"/>
    <property type="match status" value="1"/>
</dbReference>
<dbReference type="InterPro" id="IPR006522">
    <property type="entry name" value="Phage_virion_morphogenesis"/>
</dbReference>
<evidence type="ECO:0000313" key="2">
    <source>
        <dbReference type="EMBL" id="PKR55479.1"/>
    </source>
</evidence>
<reference evidence="2 3" key="1">
    <citation type="submission" date="2017-09" db="EMBL/GenBank/DDBJ databases">
        <title>Biodiversity and function of Thalassospira species in the particle-attached aromatic-hydrocarbon-degrading consortia from the surface seawater of the South China Sea.</title>
        <authorList>
            <person name="Dong C."/>
            <person name="Liu R."/>
            <person name="Shao Z."/>
        </authorList>
    </citation>
    <scope>NUCLEOTIDE SEQUENCE [LARGE SCALE GENOMIC DNA]</scope>
    <source>
        <strain evidence="2 3">CSC1P2</strain>
    </source>
</reference>
<evidence type="ECO:0000313" key="3">
    <source>
        <dbReference type="Proteomes" id="UP000233597"/>
    </source>
</evidence>
<dbReference type="OrthoDB" id="2081253at2"/>
<sequence length="163" mass="18051">MAGMRFTLEFDDDAVARALGELVRRGANLSPAMAEIAQAGETSTLHRFETETGPDGSPWRPSLRAREEGGQTLTDSAQLRNSISSRFDATSAEWGSNKIYAPTHQFGATIRAKQARGLRFKIGNRWAVKQSVTIAPRPFLGINEDDQSEIRDILRDHLARVIQ</sequence>
<protein>
    <submittedName>
        <fullName evidence="2">Phage virion morphogenesis protein</fullName>
    </submittedName>
</protein>
<accession>A0A2N3KY38</accession>
<dbReference type="NCBIfam" id="TIGR01635">
    <property type="entry name" value="tail_comp_S"/>
    <property type="match status" value="1"/>
</dbReference>
<organism evidence="2 3">
    <name type="scientific">Thalassospira marina</name>
    <dbReference type="NCBI Taxonomy" id="2048283"/>
    <lineage>
        <taxon>Bacteria</taxon>
        <taxon>Pseudomonadati</taxon>
        <taxon>Pseudomonadota</taxon>
        <taxon>Alphaproteobacteria</taxon>
        <taxon>Rhodospirillales</taxon>
        <taxon>Thalassospiraceae</taxon>
        <taxon>Thalassospira</taxon>
    </lineage>
</organism>
<dbReference type="RefSeq" id="WP_101264528.1">
    <property type="nucleotide sequence ID" value="NZ_NWTK01000002.1"/>
</dbReference>
<evidence type="ECO:0000256" key="1">
    <source>
        <dbReference type="SAM" id="MobiDB-lite"/>
    </source>
</evidence>
<name>A0A2N3KY38_9PROT</name>
<gene>
    <name evidence="2" type="ORF">COO20_04735</name>
</gene>
<comment type="caution">
    <text evidence="2">The sequence shown here is derived from an EMBL/GenBank/DDBJ whole genome shotgun (WGS) entry which is preliminary data.</text>
</comment>
<feature type="region of interest" description="Disordered" evidence="1">
    <location>
        <begin position="46"/>
        <end position="75"/>
    </location>
</feature>
<proteinExistence type="predicted"/>
<dbReference type="EMBL" id="NWTK01000002">
    <property type="protein sequence ID" value="PKR55479.1"/>
    <property type="molecule type" value="Genomic_DNA"/>
</dbReference>